<organism evidence="1 2">
    <name type="scientific">Trema orientale</name>
    <name type="common">Charcoal tree</name>
    <name type="synonym">Celtis orientalis</name>
    <dbReference type="NCBI Taxonomy" id="63057"/>
    <lineage>
        <taxon>Eukaryota</taxon>
        <taxon>Viridiplantae</taxon>
        <taxon>Streptophyta</taxon>
        <taxon>Embryophyta</taxon>
        <taxon>Tracheophyta</taxon>
        <taxon>Spermatophyta</taxon>
        <taxon>Magnoliopsida</taxon>
        <taxon>eudicotyledons</taxon>
        <taxon>Gunneridae</taxon>
        <taxon>Pentapetalae</taxon>
        <taxon>rosids</taxon>
        <taxon>fabids</taxon>
        <taxon>Rosales</taxon>
        <taxon>Cannabaceae</taxon>
        <taxon>Trema</taxon>
    </lineage>
</organism>
<name>A0A2P5C1G7_TREOI</name>
<comment type="caution">
    <text evidence="1">The sequence shown here is derived from an EMBL/GenBank/DDBJ whole genome shotgun (WGS) entry which is preliminary data.</text>
</comment>
<accession>A0A2P5C1G7</accession>
<reference evidence="2" key="1">
    <citation type="submission" date="2016-06" db="EMBL/GenBank/DDBJ databases">
        <title>Parallel loss of symbiosis genes in relatives of nitrogen-fixing non-legume Parasponia.</title>
        <authorList>
            <person name="Van Velzen R."/>
            <person name="Holmer R."/>
            <person name="Bu F."/>
            <person name="Rutten L."/>
            <person name="Van Zeijl A."/>
            <person name="Liu W."/>
            <person name="Santuari L."/>
            <person name="Cao Q."/>
            <person name="Sharma T."/>
            <person name="Shen D."/>
            <person name="Roswanjaya Y."/>
            <person name="Wardhani T."/>
            <person name="Kalhor M.S."/>
            <person name="Jansen J."/>
            <person name="Van den Hoogen J."/>
            <person name="Gungor B."/>
            <person name="Hartog M."/>
            <person name="Hontelez J."/>
            <person name="Verver J."/>
            <person name="Yang W.-C."/>
            <person name="Schijlen E."/>
            <person name="Repin R."/>
            <person name="Schilthuizen M."/>
            <person name="Schranz E."/>
            <person name="Heidstra R."/>
            <person name="Miyata K."/>
            <person name="Fedorova E."/>
            <person name="Kohlen W."/>
            <person name="Bisseling T."/>
            <person name="Smit S."/>
            <person name="Geurts R."/>
        </authorList>
    </citation>
    <scope>NUCLEOTIDE SEQUENCE [LARGE SCALE GENOMIC DNA]</scope>
    <source>
        <strain evidence="2">cv. RG33-2</strain>
    </source>
</reference>
<dbReference type="EMBL" id="JXTC01000426">
    <property type="protein sequence ID" value="PON54888.1"/>
    <property type="molecule type" value="Genomic_DNA"/>
</dbReference>
<keyword evidence="2" id="KW-1185">Reference proteome</keyword>
<evidence type="ECO:0000313" key="2">
    <source>
        <dbReference type="Proteomes" id="UP000237000"/>
    </source>
</evidence>
<dbReference type="InParanoid" id="A0A2P5C1G7"/>
<sequence>MSNSRNHSLLVVKSRLTRPRTRCRYRCGHDSRRPPKFGCFQFSLGYPAPHSATPFDGGINFVVFSEGMSKLRLQRERRSCRSRRR</sequence>
<dbReference type="Proteomes" id="UP000237000">
    <property type="component" value="Unassembled WGS sequence"/>
</dbReference>
<evidence type="ECO:0000313" key="1">
    <source>
        <dbReference type="EMBL" id="PON54888.1"/>
    </source>
</evidence>
<dbReference type="AlphaFoldDB" id="A0A2P5C1G7"/>
<gene>
    <name evidence="1" type="ORF">TorRG33x02_301210</name>
</gene>
<proteinExistence type="predicted"/>
<protein>
    <submittedName>
        <fullName evidence="1">Uncharacterized protein</fullName>
    </submittedName>
</protein>